<proteinExistence type="predicted"/>
<accession>A0A167L856</accession>
<dbReference type="InParanoid" id="A0A167L856"/>
<reference evidence="2" key="1">
    <citation type="submission" date="2015-06" db="EMBL/GenBank/DDBJ databases">
        <title>Expansion of signal transduction pathways in fungi by whole-genome duplication.</title>
        <authorList>
            <consortium name="DOE Joint Genome Institute"/>
            <person name="Corrochano L.M."/>
            <person name="Kuo A."/>
            <person name="Marcet-Houben M."/>
            <person name="Polaino S."/>
            <person name="Salamov A."/>
            <person name="Villalobos J.M."/>
            <person name="Alvarez M.I."/>
            <person name="Avalos J."/>
            <person name="Benito E.P."/>
            <person name="Benoit I."/>
            <person name="Burger G."/>
            <person name="Camino L.P."/>
            <person name="Canovas D."/>
            <person name="Cerda-Olmedo E."/>
            <person name="Cheng J.-F."/>
            <person name="Dominguez A."/>
            <person name="Elias M."/>
            <person name="Eslava A.P."/>
            <person name="Glaser F."/>
            <person name="Grimwood J."/>
            <person name="Gutierrez G."/>
            <person name="Heitman J."/>
            <person name="Henrissat B."/>
            <person name="Iturriaga E.A."/>
            <person name="Lang B.F."/>
            <person name="Lavin J.L."/>
            <person name="Lee S."/>
            <person name="Li W."/>
            <person name="Lindquist E."/>
            <person name="Lopez-Garcia S."/>
            <person name="Luque E.M."/>
            <person name="Marcos A.T."/>
            <person name="Martin J."/>
            <person name="McCluskey K."/>
            <person name="Medina H.R."/>
            <person name="Miralles-Duran A."/>
            <person name="Miyazaki A."/>
            <person name="Munoz-Torres E."/>
            <person name="Oguiza J.A."/>
            <person name="Ohm R."/>
            <person name="Olmedo M."/>
            <person name="Orejas M."/>
            <person name="Ortiz-Castellanos L."/>
            <person name="Pisabarro A.G."/>
            <person name="Rodriguez-Romero J."/>
            <person name="Ruiz-Herrera J."/>
            <person name="Ruiz-Vazquez R."/>
            <person name="Sanz C."/>
            <person name="Schackwitz W."/>
            <person name="Schmutz J."/>
            <person name="Shahriari M."/>
            <person name="Shelest E."/>
            <person name="Silva-Franco F."/>
            <person name="Soanes D."/>
            <person name="Syed K."/>
            <person name="Tagua V.G."/>
            <person name="Talbot N.J."/>
            <person name="Thon M."/>
            <person name="De vries R.P."/>
            <person name="Wiebenga A."/>
            <person name="Yadav J.S."/>
            <person name="Braun E.L."/>
            <person name="Baker S."/>
            <person name="Garre V."/>
            <person name="Horwitz B."/>
            <person name="Torres-Martinez S."/>
            <person name="Idnurm A."/>
            <person name="Herrera-Estrella A."/>
            <person name="Gabaldon T."/>
            <person name="Grigoriev I.V."/>
        </authorList>
    </citation>
    <scope>NUCLEOTIDE SEQUENCE [LARGE SCALE GENOMIC DNA]</scope>
    <source>
        <strain evidence="2">NRRL 1555(-)</strain>
    </source>
</reference>
<dbReference type="RefSeq" id="XP_018287839.1">
    <property type="nucleotide sequence ID" value="XM_018436672.1"/>
</dbReference>
<sequence>MFMFEVSYSGKKSMMISVHMNPALRRRNFLALISNCCSICCPSWEWEVIFVLLSALARMRNETSKLVFFLKFYVASELKKDCFQKKKGKENSHRYSAKSGVERVLRYPDCPADFYRPVYSSNVLFKKTLRLVNLDPFPGLPFAEIAFTGPSSVLIFVPK</sequence>
<dbReference type="GeneID" id="28997578"/>
<keyword evidence="2" id="KW-1185">Reference proteome</keyword>
<protein>
    <submittedName>
        <fullName evidence="1">Uncharacterized protein</fullName>
    </submittedName>
</protein>
<evidence type="ECO:0000313" key="2">
    <source>
        <dbReference type="Proteomes" id="UP000077315"/>
    </source>
</evidence>
<dbReference type="Proteomes" id="UP000077315">
    <property type="component" value="Unassembled WGS sequence"/>
</dbReference>
<dbReference type="VEuPathDB" id="FungiDB:PHYBLDRAFT_171817"/>
<dbReference type="EMBL" id="KV440990">
    <property type="protein sequence ID" value="OAD69799.1"/>
    <property type="molecule type" value="Genomic_DNA"/>
</dbReference>
<evidence type="ECO:0000313" key="1">
    <source>
        <dbReference type="EMBL" id="OAD69799.1"/>
    </source>
</evidence>
<dbReference type="AlphaFoldDB" id="A0A167L856"/>
<organism evidence="1 2">
    <name type="scientific">Phycomyces blakesleeanus (strain ATCC 8743b / DSM 1359 / FGSC 10004 / NBRC 33097 / NRRL 1555)</name>
    <dbReference type="NCBI Taxonomy" id="763407"/>
    <lineage>
        <taxon>Eukaryota</taxon>
        <taxon>Fungi</taxon>
        <taxon>Fungi incertae sedis</taxon>
        <taxon>Mucoromycota</taxon>
        <taxon>Mucoromycotina</taxon>
        <taxon>Mucoromycetes</taxon>
        <taxon>Mucorales</taxon>
        <taxon>Phycomycetaceae</taxon>
        <taxon>Phycomyces</taxon>
    </lineage>
</organism>
<name>A0A167L856_PHYB8</name>
<gene>
    <name evidence="1" type="ORF">PHYBLDRAFT_171817</name>
</gene>